<feature type="domain" description="PAS" evidence="7">
    <location>
        <begin position="146"/>
        <end position="218"/>
    </location>
</feature>
<dbReference type="InterPro" id="IPR003661">
    <property type="entry name" value="HisK_dim/P_dom"/>
</dbReference>
<dbReference type="Pfam" id="PF08447">
    <property type="entry name" value="PAS_3"/>
    <property type="match status" value="2"/>
</dbReference>
<dbReference type="InterPro" id="IPR000700">
    <property type="entry name" value="PAS-assoc_C"/>
</dbReference>
<dbReference type="InterPro" id="IPR013767">
    <property type="entry name" value="PAS_fold"/>
</dbReference>
<feature type="domain" description="PAS" evidence="7">
    <location>
        <begin position="41"/>
        <end position="91"/>
    </location>
</feature>
<reference evidence="9" key="1">
    <citation type="submission" date="2019-03" db="EMBL/GenBank/DDBJ databases">
        <authorList>
            <person name="Hao L."/>
        </authorList>
    </citation>
    <scope>NUCLEOTIDE SEQUENCE</scope>
</reference>
<dbReference type="Pfam" id="PF00989">
    <property type="entry name" value="PAS"/>
    <property type="match status" value="1"/>
</dbReference>
<dbReference type="InterPro" id="IPR035965">
    <property type="entry name" value="PAS-like_dom_sf"/>
</dbReference>
<dbReference type="AlphaFoldDB" id="A0A485M0E6"/>
<feature type="domain" description="PAC" evidence="8">
    <location>
        <begin position="348"/>
        <end position="398"/>
    </location>
</feature>
<dbReference type="SUPFAM" id="SSF55874">
    <property type="entry name" value="ATPase domain of HSP90 chaperone/DNA topoisomerase II/histidine kinase"/>
    <property type="match status" value="1"/>
</dbReference>
<dbReference type="InterPro" id="IPR036890">
    <property type="entry name" value="HATPase_C_sf"/>
</dbReference>
<dbReference type="InterPro" id="IPR000014">
    <property type="entry name" value="PAS"/>
</dbReference>
<dbReference type="CDD" id="cd00075">
    <property type="entry name" value="HATPase"/>
    <property type="match status" value="1"/>
</dbReference>
<name>A0A485M0E6_9ZZZZ</name>
<dbReference type="InterPro" id="IPR001610">
    <property type="entry name" value="PAC"/>
</dbReference>
<dbReference type="SMART" id="SM00091">
    <property type="entry name" value="PAS"/>
    <property type="match status" value="4"/>
</dbReference>
<dbReference type="PANTHER" id="PTHR43304">
    <property type="entry name" value="PHYTOCHROME-LIKE PROTEIN CPH1"/>
    <property type="match status" value="1"/>
</dbReference>
<dbReference type="CDD" id="cd00130">
    <property type="entry name" value="PAS"/>
    <property type="match status" value="4"/>
</dbReference>
<evidence type="ECO:0000259" key="8">
    <source>
        <dbReference type="PROSITE" id="PS50113"/>
    </source>
</evidence>
<dbReference type="NCBIfam" id="TIGR00229">
    <property type="entry name" value="sensory_box"/>
    <property type="match status" value="4"/>
</dbReference>
<sequence length="771" mass="87731">MYLYKRDMDFRDTSKTSAKRISKAIFQTMVEKAGDGIFVYQGNRFFYVNPAFEKMMGYSAKEFEAMSWRDIVHPDSLEMVEQRYEHRIRGDDVPSRYEVTFVTRKSQERIISLSPSVILLGGGPATLNIARDITERRQMEEYLTSYNEFLKGLIENSSDAIIASDLKGNALIFNKAAEEITGYSAAEMLSRKINIDDFMGRGERQRILSLLDQGTPEKPYRLVAEETTLYGKGGELIPISLSASYVYQAGRPIAGISIFRDLRPFKEVQERLKASEEKYRVLVENAKDGIFVYQDHFFKYTNPRFRELMGYTSEELSTMGFRDLVRPELAELIESRYDKRIRGDKVPEEYEIALRSKDGTWRAFEISPSIIRYENRPATQNIIRDITQRRMQQKALRASETKYRATVEHTGTAIMLIEENRVISLVNRQFERLTGFSREEIEGKVPFTDIVHPDDRERMAGYHKARREGKKGIPSEYEFRIIDKAGRVRDAFLTIGLIPGTRQSIVSIMDITEKKNMERELEQARKMAVLGEMSAHVAHEVRNPLQKIKTGMELLLNTSPLEERQVKIIQGITSGIDTLERFVTQVLEWTRSGKANLKIYNISNIIEGLLFNRADQCATQCVEVKTSFDSEHDQIMVDGIQIRQLIENLIDNALDAMPEGGTLTVSTSLVPGRVFSGRGREFVSDAMEIRVEDTGCGMDEHDLQRIFQPFITRKARGTGLGLALVRKIVDMHHGEVAVSSSRGKGSCFVVSVPVDQPAVERVSAGGGEDLP</sequence>
<feature type="domain" description="PAS" evidence="7">
    <location>
        <begin position="275"/>
        <end position="344"/>
    </location>
</feature>
<dbReference type="Pfam" id="PF02518">
    <property type="entry name" value="HATPase_c"/>
    <property type="match status" value="1"/>
</dbReference>
<gene>
    <name evidence="9" type="primary">kinE</name>
    <name evidence="9" type="ORF">SCFA_40005</name>
</gene>
<evidence type="ECO:0000256" key="1">
    <source>
        <dbReference type="ARBA" id="ARBA00000085"/>
    </source>
</evidence>
<keyword evidence="4 9" id="KW-0808">Transferase</keyword>
<dbReference type="InterPro" id="IPR036097">
    <property type="entry name" value="HisK_dim/P_sf"/>
</dbReference>
<protein>
    <recommendedName>
        <fullName evidence="2">histidine kinase</fullName>
        <ecNumber evidence="2">2.7.13.3</ecNumber>
    </recommendedName>
</protein>
<evidence type="ECO:0000259" key="6">
    <source>
        <dbReference type="PROSITE" id="PS50109"/>
    </source>
</evidence>
<dbReference type="InterPro" id="IPR004358">
    <property type="entry name" value="Sig_transdc_His_kin-like_C"/>
</dbReference>
<keyword evidence="3" id="KW-0597">Phosphoprotein</keyword>
<evidence type="ECO:0000256" key="2">
    <source>
        <dbReference type="ARBA" id="ARBA00012438"/>
    </source>
</evidence>
<dbReference type="Pfam" id="PF00512">
    <property type="entry name" value="HisKA"/>
    <property type="match status" value="1"/>
</dbReference>
<dbReference type="SMART" id="SM00086">
    <property type="entry name" value="PAC"/>
    <property type="match status" value="4"/>
</dbReference>
<dbReference type="SUPFAM" id="SSF55785">
    <property type="entry name" value="PYP-like sensor domain (PAS domain)"/>
    <property type="match status" value="4"/>
</dbReference>
<dbReference type="PANTHER" id="PTHR43304:SF1">
    <property type="entry name" value="PAC DOMAIN-CONTAINING PROTEIN"/>
    <property type="match status" value="1"/>
</dbReference>
<dbReference type="InterPro" id="IPR052162">
    <property type="entry name" value="Sensor_kinase/Photoreceptor"/>
</dbReference>
<evidence type="ECO:0000256" key="5">
    <source>
        <dbReference type="ARBA" id="ARBA00022777"/>
    </source>
</evidence>
<feature type="domain" description="Histidine kinase" evidence="6">
    <location>
        <begin position="536"/>
        <end position="756"/>
    </location>
</feature>
<dbReference type="GO" id="GO:0000155">
    <property type="term" value="F:phosphorelay sensor kinase activity"/>
    <property type="evidence" value="ECO:0007669"/>
    <property type="project" value="InterPro"/>
</dbReference>
<evidence type="ECO:0000259" key="7">
    <source>
        <dbReference type="PROSITE" id="PS50112"/>
    </source>
</evidence>
<dbReference type="GO" id="GO:0006355">
    <property type="term" value="P:regulation of DNA-templated transcription"/>
    <property type="evidence" value="ECO:0007669"/>
    <property type="project" value="InterPro"/>
</dbReference>
<dbReference type="Pfam" id="PF13426">
    <property type="entry name" value="PAS_9"/>
    <property type="match status" value="1"/>
</dbReference>
<evidence type="ECO:0000256" key="3">
    <source>
        <dbReference type="ARBA" id="ARBA00022553"/>
    </source>
</evidence>
<dbReference type="EC" id="2.7.13.3" evidence="2"/>
<accession>A0A485M0E6</accession>
<dbReference type="PROSITE" id="PS50113">
    <property type="entry name" value="PAC"/>
    <property type="match status" value="1"/>
</dbReference>
<dbReference type="Gene3D" id="3.30.450.20">
    <property type="entry name" value="PAS domain"/>
    <property type="match status" value="4"/>
</dbReference>
<proteinExistence type="predicted"/>
<dbReference type="InterPro" id="IPR003594">
    <property type="entry name" value="HATPase_dom"/>
</dbReference>
<dbReference type="CDD" id="cd00082">
    <property type="entry name" value="HisKA"/>
    <property type="match status" value="1"/>
</dbReference>
<comment type="catalytic activity">
    <reaction evidence="1">
        <text>ATP + protein L-histidine = ADP + protein N-phospho-L-histidine.</text>
        <dbReference type="EC" id="2.7.13.3"/>
    </reaction>
</comment>
<dbReference type="PRINTS" id="PR00344">
    <property type="entry name" value="BCTRLSENSOR"/>
</dbReference>
<feature type="domain" description="PAS" evidence="7">
    <location>
        <begin position="399"/>
        <end position="459"/>
    </location>
</feature>
<dbReference type="Gene3D" id="1.10.287.130">
    <property type="match status" value="1"/>
</dbReference>
<dbReference type="PROSITE" id="PS50112">
    <property type="entry name" value="PAS"/>
    <property type="match status" value="4"/>
</dbReference>
<dbReference type="InterPro" id="IPR013655">
    <property type="entry name" value="PAS_fold_3"/>
</dbReference>
<dbReference type="SMART" id="SM00388">
    <property type="entry name" value="HisKA"/>
    <property type="match status" value="1"/>
</dbReference>
<keyword evidence="5 9" id="KW-0418">Kinase</keyword>
<dbReference type="SMART" id="SM00387">
    <property type="entry name" value="HATPase_c"/>
    <property type="match status" value="1"/>
</dbReference>
<dbReference type="PROSITE" id="PS50109">
    <property type="entry name" value="HIS_KIN"/>
    <property type="match status" value="1"/>
</dbReference>
<dbReference type="InterPro" id="IPR005467">
    <property type="entry name" value="His_kinase_dom"/>
</dbReference>
<dbReference type="SUPFAM" id="SSF47384">
    <property type="entry name" value="Homodimeric domain of signal transducing histidine kinase"/>
    <property type="match status" value="1"/>
</dbReference>
<evidence type="ECO:0000256" key="4">
    <source>
        <dbReference type="ARBA" id="ARBA00022679"/>
    </source>
</evidence>
<organism evidence="9">
    <name type="scientific">anaerobic digester metagenome</name>
    <dbReference type="NCBI Taxonomy" id="1263854"/>
    <lineage>
        <taxon>unclassified sequences</taxon>
        <taxon>metagenomes</taxon>
        <taxon>ecological metagenomes</taxon>
    </lineage>
</organism>
<evidence type="ECO:0000313" key="9">
    <source>
        <dbReference type="EMBL" id="VFU15114.1"/>
    </source>
</evidence>
<dbReference type="Gene3D" id="3.30.565.10">
    <property type="entry name" value="Histidine kinase-like ATPase, C-terminal domain"/>
    <property type="match status" value="1"/>
</dbReference>
<dbReference type="EMBL" id="CAADRM010000103">
    <property type="protein sequence ID" value="VFU15114.1"/>
    <property type="molecule type" value="Genomic_DNA"/>
</dbReference>